<dbReference type="PANTHER" id="PTHR10131">
    <property type="entry name" value="TNF RECEPTOR ASSOCIATED FACTOR"/>
    <property type="match status" value="1"/>
</dbReference>
<feature type="zinc finger region" description="TRAF-type" evidence="4">
    <location>
        <begin position="129"/>
        <end position="176"/>
    </location>
</feature>
<protein>
    <recommendedName>
        <fullName evidence="6">TRAF-type domain-containing protein</fullName>
    </recommendedName>
</protein>
<dbReference type="Proteomes" id="UP000594262">
    <property type="component" value="Unplaced"/>
</dbReference>
<dbReference type="AlphaFoldDB" id="A0A7M5WZ84"/>
<evidence type="ECO:0000313" key="7">
    <source>
        <dbReference type="EnsemblMetazoa" id="CLYHEMP015230.1"/>
    </source>
</evidence>
<keyword evidence="5" id="KW-0175">Coiled coil</keyword>
<dbReference type="SUPFAM" id="SSF49599">
    <property type="entry name" value="TRAF domain-like"/>
    <property type="match status" value="2"/>
</dbReference>
<keyword evidence="3 4" id="KW-0862">Zinc</keyword>
<dbReference type="Pfam" id="PF02176">
    <property type="entry name" value="zf-TRAF"/>
    <property type="match status" value="1"/>
</dbReference>
<feature type="coiled-coil region" evidence="5">
    <location>
        <begin position="260"/>
        <end position="336"/>
    </location>
</feature>
<evidence type="ECO:0000259" key="6">
    <source>
        <dbReference type="PROSITE" id="PS50145"/>
    </source>
</evidence>
<dbReference type="RefSeq" id="XP_066923873.1">
    <property type="nucleotide sequence ID" value="XM_067067772.1"/>
</dbReference>
<dbReference type="GeneID" id="136811155"/>
<dbReference type="GO" id="GO:0009898">
    <property type="term" value="C:cytoplasmic side of plasma membrane"/>
    <property type="evidence" value="ECO:0007669"/>
    <property type="project" value="TreeGrafter"/>
</dbReference>
<sequence>MTSRRQSQNGGKIKTGGYEFKVKDLTNEIYQCKICTHLIRTYIELPCTEFHGFCKNCLIDLERQTMERNDNSGERVKYFCKICGEEYDPANKKDHERTDKIILGHVEVLCKQSIIGCQWTGTIKAFKGHNNNDCLYAEVPCKFAGCQDLYLRKDRQKHEKDCPHRIVKCEYCQADVKFLHVKVHNDIECQLIPVNCSNENCNQSMPKKEIGDHQNNKCVFRKVPCSFQEVGCYAQVICKDLGVHEADSHAVHTTLLLKKILKVEQESTETKRDYKAMKNELQDSKRDINEVQKELGTTQARYNIMKKENDKLRQELNTAKTELEECKRENVRKTLKLEQDVSEIRKNQENLVKGHVEIAKVVNKNANISNEYRIQDLSLIQQTCAIVGKSLPRKTSFKTPEDIFDVISRPNPIQPIDFKEKHFDFEDINRVLQYPYPNYTNNVRKMCNLMEKGKIYTDVYGNSFFKLFLPQDNYLNAQYKDYLDTIRESSSTEFENNNMVLWKFGSGHYNLYINVDGFNYDNSVIGLVRVRDFFENWPLTFNGERNAIDWNKFRLGGKNVIFFLRRK</sequence>
<evidence type="ECO:0000256" key="1">
    <source>
        <dbReference type="ARBA" id="ARBA00022723"/>
    </source>
</evidence>
<dbReference type="Gene3D" id="3.30.40.10">
    <property type="entry name" value="Zinc/RING finger domain, C3HC4 (zinc finger)"/>
    <property type="match status" value="3"/>
</dbReference>
<dbReference type="InterPro" id="IPR013083">
    <property type="entry name" value="Znf_RING/FYVE/PHD"/>
</dbReference>
<name>A0A7M5WZ84_9CNID</name>
<feature type="domain" description="TRAF-type" evidence="6">
    <location>
        <begin position="129"/>
        <end position="176"/>
    </location>
</feature>
<keyword evidence="1 4" id="KW-0479">Metal-binding</keyword>
<evidence type="ECO:0000256" key="2">
    <source>
        <dbReference type="ARBA" id="ARBA00022771"/>
    </source>
</evidence>
<accession>A0A7M5WZ84</accession>
<dbReference type="PROSITE" id="PS50145">
    <property type="entry name" value="ZF_TRAF"/>
    <property type="match status" value="2"/>
</dbReference>
<evidence type="ECO:0000256" key="5">
    <source>
        <dbReference type="SAM" id="Coils"/>
    </source>
</evidence>
<evidence type="ECO:0000256" key="4">
    <source>
        <dbReference type="PROSITE-ProRule" id="PRU00207"/>
    </source>
</evidence>
<dbReference type="GO" id="GO:0005164">
    <property type="term" value="F:tumor necrosis factor receptor binding"/>
    <property type="evidence" value="ECO:0007669"/>
    <property type="project" value="TreeGrafter"/>
</dbReference>
<feature type="zinc finger region" description="TRAF-type" evidence="4">
    <location>
        <begin position="183"/>
        <end position="236"/>
    </location>
</feature>
<feature type="domain" description="TRAF-type" evidence="6">
    <location>
        <begin position="183"/>
        <end position="236"/>
    </location>
</feature>
<keyword evidence="8" id="KW-1185">Reference proteome</keyword>
<evidence type="ECO:0000313" key="8">
    <source>
        <dbReference type="Proteomes" id="UP000594262"/>
    </source>
</evidence>
<dbReference type="PANTHER" id="PTHR10131:SF138">
    <property type="entry name" value="RE66324P"/>
    <property type="match status" value="1"/>
</dbReference>
<dbReference type="EnsemblMetazoa" id="CLYHEMT015230.1">
    <property type="protein sequence ID" value="CLYHEMP015230.1"/>
    <property type="gene ID" value="CLYHEMG015230"/>
</dbReference>
<keyword evidence="2 4" id="KW-0863">Zinc-finger</keyword>
<proteinExistence type="predicted"/>
<dbReference type="GO" id="GO:0008270">
    <property type="term" value="F:zinc ion binding"/>
    <property type="evidence" value="ECO:0007669"/>
    <property type="project" value="UniProtKB-KW"/>
</dbReference>
<reference evidence="7" key="1">
    <citation type="submission" date="2021-01" db="UniProtKB">
        <authorList>
            <consortium name="EnsemblMetazoa"/>
        </authorList>
    </citation>
    <scope>IDENTIFICATION</scope>
</reference>
<dbReference type="InterPro" id="IPR001293">
    <property type="entry name" value="Znf_TRAF"/>
</dbReference>
<dbReference type="OrthoDB" id="6474753at2759"/>
<evidence type="ECO:0000256" key="3">
    <source>
        <dbReference type="ARBA" id="ARBA00022833"/>
    </source>
</evidence>
<dbReference type="GO" id="GO:0043122">
    <property type="term" value="P:regulation of canonical NF-kappaB signal transduction"/>
    <property type="evidence" value="ECO:0007669"/>
    <property type="project" value="TreeGrafter"/>
</dbReference>
<organism evidence="7 8">
    <name type="scientific">Clytia hemisphaerica</name>
    <dbReference type="NCBI Taxonomy" id="252671"/>
    <lineage>
        <taxon>Eukaryota</taxon>
        <taxon>Metazoa</taxon>
        <taxon>Cnidaria</taxon>
        <taxon>Hydrozoa</taxon>
        <taxon>Hydroidolina</taxon>
        <taxon>Leptothecata</taxon>
        <taxon>Obeliida</taxon>
        <taxon>Clytiidae</taxon>
        <taxon>Clytia</taxon>
    </lineage>
</organism>